<dbReference type="Pfam" id="PF00728">
    <property type="entry name" value="Glyco_hydro_20"/>
    <property type="match status" value="1"/>
</dbReference>
<sequence>MYNINRYESFEEQGAFLTPDTRIESGSEVVRRMAFQATSKERKPNFVKTVRFIEAWNEQIADRIKERFGVSALEDEDGYAIESGEDEVLVYAMSVRGLVYGACTLRQIGEDGFVRKGLVYNVPLCSYRGLKVYLPAPDDVDFFKAFIDMACYYRYNKIIVEVGGAMEYKRHPEINEGWVEYCDEMREYSGKTVDVQRRFAWGKNSIHCENGGGRWLTQDKVKELVVYCRDRGLDVIPEVPCLSHSDYLLLRHPELAERRNDPYPDTYCPSNPGSYDLLFDVLDEVAEAFEPETVHIGHDEYYSIAVCDACKGKEAAEIYTEDITKIRDYLAGKGIRVMMWGDKLLNSVGKDGVRYGGAANPATYGAIDRIPGDIEVMHWYWSIHRDFDEQFHKRGLTVVYGNFEGPGIPEWSRRIAQGVPGASLSNWSALNENYMQRNGIFFNMAYASRMFWIDEYDETRFPVMAADTFAELFRYKNRDILSGPHIEIVHATNFYREFEFFFDGKFLEPDTDHLGQYRMTFEDGAEVSCSVDYGTNISGMDRSWTLRMAEAFDCYEFDRSLIEVSYAALPIREGSKTWYAIVIANPFPGKKMTSIEFVPKRGLKADVMLKKVTVNH</sequence>
<feature type="domain" description="Glycoside hydrolase family 20 catalytic" evidence="6">
    <location>
        <begin position="140"/>
        <end position="399"/>
    </location>
</feature>
<evidence type="ECO:0000256" key="2">
    <source>
        <dbReference type="ARBA" id="ARBA00006285"/>
    </source>
</evidence>
<protein>
    <recommendedName>
        <fullName evidence="3">beta-N-acetylhexosaminidase</fullName>
        <ecNumber evidence="3">3.2.1.52</ecNumber>
    </recommendedName>
</protein>
<dbReference type="AlphaFoldDB" id="A0A927H450"/>
<dbReference type="GO" id="GO:0004563">
    <property type="term" value="F:beta-N-acetylhexosaminidase activity"/>
    <property type="evidence" value="ECO:0007669"/>
    <property type="project" value="UniProtKB-EC"/>
</dbReference>
<dbReference type="PRINTS" id="PR00738">
    <property type="entry name" value="GLHYDRLASE20"/>
</dbReference>
<dbReference type="EMBL" id="JACXIY010000001">
    <property type="protein sequence ID" value="MBD2867002.1"/>
    <property type="molecule type" value="Genomic_DNA"/>
</dbReference>
<dbReference type="GO" id="GO:0016020">
    <property type="term" value="C:membrane"/>
    <property type="evidence" value="ECO:0007669"/>
    <property type="project" value="TreeGrafter"/>
</dbReference>
<comment type="catalytic activity">
    <reaction evidence="1">
        <text>Hydrolysis of terminal non-reducing N-acetyl-D-hexosamine residues in N-acetyl-beta-D-hexosaminides.</text>
        <dbReference type="EC" id="3.2.1.52"/>
    </reaction>
</comment>
<evidence type="ECO:0000256" key="4">
    <source>
        <dbReference type="ARBA" id="ARBA00022801"/>
    </source>
</evidence>
<dbReference type="SUPFAM" id="SSF55545">
    <property type="entry name" value="beta-N-acetylhexosaminidase-like domain"/>
    <property type="match status" value="1"/>
</dbReference>
<evidence type="ECO:0000256" key="3">
    <source>
        <dbReference type="ARBA" id="ARBA00012663"/>
    </source>
</evidence>
<evidence type="ECO:0000313" key="8">
    <source>
        <dbReference type="Proteomes" id="UP000632125"/>
    </source>
</evidence>
<comment type="caution">
    <text evidence="7">The sequence shown here is derived from an EMBL/GenBank/DDBJ whole genome shotgun (WGS) entry which is preliminary data.</text>
</comment>
<organism evidence="7 8">
    <name type="scientific">Paenibacillus arenilitoris</name>
    <dbReference type="NCBI Taxonomy" id="2772299"/>
    <lineage>
        <taxon>Bacteria</taxon>
        <taxon>Bacillati</taxon>
        <taxon>Bacillota</taxon>
        <taxon>Bacilli</taxon>
        <taxon>Bacillales</taxon>
        <taxon>Paenibacillaceae</taxon>
        <taxon>Paenibacillus</taxon>
    </lineage>
</organism>
<dbReference type="Gene3D" id="3.30.379.10">
    <property type="entry name" value="Chitobiase/beta-hexosaminidase domain 2-like"/>
    <property type="match status" value="1"/>
</dbReference>
<dbReference type="GO" id="GO:0005975">
    <property type="term" value="P:carbohydrate metabolic process"/>
    <property type="evidence" value="ECO:0007669"/>
    <property type="project" value="InterPro"/>
</dbReference>
<evidence type="ECO:0000256" key="5">
    <source>
        <dbReference type="PIRSR" id="PIRSR625705-1"/>
    </source>
</evidence>
<evidence type="ECO:0000313" key="7">
    <source>
        <dbReference type="EMBL" id="MBD2867002.1"/>
    </source>
</evidence>
<dbReference type="InterPro" id="IPR025705">
    <property type="entry name" value="Beta_hexosaminidase_sua/sub"/>
</dbReference>
<dbReference type="InterPro" id="IPR015883">
    <property type="entry name" value="Glyco_hydro_20_cat"/>
</dbReference>
<dbReference type="Gene3D" id="3.20.20.80">
    <property type="entry name" value="Glycosidases"/>
    <property type="match status" value="1"/>
</dbReference>
<dbReference type="EC" id="3.2.1.52" evidence="3"/>
<name>A0A927H450_9BACL</name>
<dbReference type="RefSeq" id="WP_190857219.1">
    <property type="nucleotide sequence ID" value="NZ_JACXIY010000001.1"/>
</dbReference>
<dbReference type="SUPFAM" id="SSF51445">
    <property type="entry name" value="(Trans)glycosidases"/>
    <property type="match status" value="1"/>
</dbReference>
<dbReference type="InterPro" id="IPR029018">
    <property type="entry name" value="Hex-like_dom2"/>
</dbReference>
<feature type="active site" description="Proton donor" evidence="5">
    <location>
        <position position="300"/>
    </location>
</feature>
<dbReference type="PANTHER" id="PTHR22600:SF57">
    <property type="entry name" value="BETA-N-ACETYLHEXOSAMINIDASE"/>
    <property type="match status" value="1"/>
</dbReference>
<reference evidence="7" key="1">
    <citation type="submission" date="2020-09" db="EMBL/GenBank/DDBJ databases">
        <title>A novel bacterium of genus Paenibacillus, isolated from South China Sea.</title>
        <authorList>
            <person name="Huang H."/>
            <person name="Mo K."/>
            <person name="Hu Y."/>
        </authorList>
    </citation>
    <scope>NUCLEOTIDE SEQUENCE</scope>
    <source>
        <strain evidence="7">IB182493</strain>
    </source>
</reference>
<keyword evidence="8" id="KW-1185">Reference proteome</keyword>
<dbReference type="Proteomes" id="UP000632125">
    <property type="component" value="Unassembled WGS sequence"/>
</dbReference>
<dbReference type="PANTHER" id="PTHR22600">
    <property type="entry name" value="BETA-HEXOSAMINIDASE"/>
    <property type="match status" value="1"/>
</dbReference>
<evidence type="ECO:0000256" key="1">
    <source>
        <dbReference type="ARBA" id="ARBA00001231"/>
    </source>
</evidence>
<proteinExistence type="inferred from homology"/>
<dbReference type="InterPro" id="IPR017853">
    <property type="entry name" value="GH"/>
</dbReference>
<dbReference type="GO" id="GO:0030203">
    <property type="term" value="P:glycosaminoglycan metabolic process"/>
    <property type="evidence" value="ECO:0007669"/>
    <property type="project" value="TreeGrafter"/>
</dbReference>
<evidence type="ECO:0000259" key="6">
    <source>
        <dbReference type="Pfam" id="PF00728"/>
    </source>
</evidence>
<accession>A0A927H450</accession>
<gene>
    <name evidence="7" type="ORF">IDH41_00320</name>
</gene>
<keyword evidence="4" id="KW-0378">Hydrolase</keyword>
<comment type="similarity">
    <text evidence="2">Belongs to the glycosyl hydrolase 20 family.</text>
</comment>